<name>A0AAW6IB73_9BACT</name>
<reference evidence="1" key="1">
    <citation type="submission" date="2023-01" db="EMBL/GenBank/DDBJ databases">
        <title>Exploring GABA producing Bacteroides strains toward improving mental health.</title>
        <authorList>
            <person name="Yousuf B."/>
            <person name="Bouhlel N.E."/>
            <person name="Mottawea W."/>
            <person name="Hammami R."/>
        </authorList>
    </citation>
    <scope>NUCLEOTIDE SEQUENCE</scope>
    <source>
        <strain evidence="1">UO.H1047</strain>
    </source>
</reference>
<proteinExistence type="predicted"/>
<protein>
    <submittedName>
        <fullName evidence="1">Uncharacterized protein</fullName>
    </submittedName>
</protein>
<evidence type="ECO:0000313" key="2">
    <source>
        <dbReference type="Proteomes" id="UP001213646"/>
    </source>
</evidence>
<evidence type="ECO:0000313" key="1">
    <source>
        <dbReference type="EMBL" id="MDC7150841.1"/>
    </source>
</evidence>
<comment type="caution">
    <text evidence="1">The sequence shown here is derived from an EMBL/GenBank/DDBJ whole genome shotgun (WGS) entry which is preliminary data.</text>
</comment>
<organism evidence="1 2">
    <name type="scientific">Parabacteroides johnsonii</name>
    <dbReference type="NCBI Taxonomy" id="387661"/>
    <lineage>
        <taxon>Bacteria</taxon>
        <taxon>Pseudomonadati</taxon>
        <taxon>Bacteroidota</taxon>
        <taxon>Bacteroidia</taxon>
        <taxon>Bacteroidales</taxon>
        <taxon>Tannerellaceae</taxon>
        <taxon>Parabacteroides</taxon>
    </lineage>
</organism>
<dbReference type="AlphaFoldDB" id="A0AAW6IB73"/>
<dbReference type="RefSeq" id="WP_128811825.1">
    <property type="nucleotide sequence ID" value="NZ_JAQPYW010000081.1"/>
</dbReference>
<gene>
    <name evidence="1" type="ORF">PQG89_15715</name>
</gene>
<accession>A0AAW6IB73</accession>
<sequence length="59" mass="7179">MRLDSYINRLDKVLSHILVAHRQTDRRHNYIYNVYVNISVNDSKNRERYHACRFDQLTG</sequence>
<dbReference type="Proteomes" id="UP001213646">
    <property type="component" value="Unassembled WGS sequence"/>
</dbReference>
<dbReference type="EMBL" id="JAQPYX010000153">
    <property type="protein sequence ID" value="MDC7150841.1"/>
    <property type="molecule type" value="Genomic_DNA"/>
</dbReference>